<feature type="region of interest" description="Disordered" evidence="1">
    <location>
        <begin position="98"/>
        <end position="123"/>
    </location>
</feature>
<evidence type="ECO:0000313" key="3">
    <source>
        <dbReference type="EMBL" id="ABZ72629.1"/>
    </source>
</evidence>
<dbReference type="InterPro" id="IPR057696">
    <property type="entry name" value="DUF7936"/>
</dbReference>
<evidence type="ECO:0000256" key="1">
    <source>
        <dbReference type="SAM" id="MobiDB-lite"/>
    </source>
</evidence>
<dbReference type="KEGG" id="cak:Caul_3502"/>
<dbReference type="EMBL" id="CP000927">
    <property type="protein sequence ID" value="ABZ72629.1"/>
    <property type="molecule type" value="Genomic_DNA"/>
</dbReference>
<protein>
    <recommendedName>
        <fullName evidence="2">DUF7936 domain-containing protein</fullName>
    </recommendedName>
</protein>
<proteinExistence type="predicted"/>
<organism evidence="3">
    <name type="scientific">Caulobacter sp. (strain K31)</name>
    <dbReference type="NCBI Taxonomy" id="366602"/>
    <lineage>
        <taxon>Bacteria</taxon>
        <taxon>Pseudomonadati</taxon>
        <taxon>Pseudomonadota</taxon>
        <taxon>Alphaproteobacteria</taxon>
        <taxon>Caulobacterales</taxon>
        <taxon>Caulobacteraceae</taxon>
        <taxon>Caulobacter</taxon>
    </lineage>
</organism>
<dbReference type="AlphaFoldDB" id="B0T648"/>
<dbReference type="Pfam" id="PF25590">
    <property type="entry name" value="DUF7936"/>
    <property type="match status" value="1"/>
</dbReference>
<gene>
    <name evidence="3" type="ordered locus">Caul_3502</name>
</gene>
<reference evidence="3" key="1">
    <citation type="submission" date="2008-01" db="EMBL/GenBank/DDBJ databases">
        <title>Complete sequence of chromosome of Caulobacter sp. K31.</title>
        <authorList>
            <consortium name="US DOE Joint Genome Institute"/>
            <person name="Copeland A."/>
            <person name="Lucas S."/>
            <person name="Lapidus A."/>
            <person name="Barry K."/>
            <person name="Glavina del Rio T."/>
            <person name="Dalin E."/>
            <person name="Tice H."/>
            <person name="Pitluck S."/>
            <person name="Bruce D."/>
            <person name="Goodwin L."/>
            <person name="Thompson L.S."/>
            <person name="Brettin T."/>
            <person name="Detter J.C."/>
            <person name="Han C."/>
            <person name="Schmutz J."/>
            <person name="Larimer F."/>
            <person name="Land M."/>
            <person name="Hauser L."/>
            <person name="Kyrpides N."/>
            <person name="Kim E."/>
            <person name="Stephens C."/>
            <person name="Richardson P."/>
        </authorList>
    </citation>
    <scope>NUCLEOTIDE SEQUENCE [LARGE SCALE GENOMIC DNA]</scope>
    <source>
        <strain evidence="3">K31</strain>
    </source>
</reference>
<evidence type="ECO:0000259" key="2">
    <source>
        <dbReference type="Pfam" id="PF25590"/>
    </source>
</evidence>
<dbReference type="STRING" id="366602.Caul_3502"/>
<feature type="compositionally biased region" description="Acidic residues" evidence="1">
    <location>
        <begin position="107"/>
        <end position="123"/>
    </location>
</feature>
<sequence length="123" mass="13164">MAITYTWNITSVWRSDEGAVTKLSGDLYGGSEGVISGLPFTVELGPVDPENFVAFEDLTPEILSGWAEQEMGGQRFRDMKAQIAATLDAMIAPVAVPMSPPWVAPPEEPEAPEETPEGDGEPA</sequence>
<accession>B0T648</accession>
<name>B0T648_CAUSK</name>
<feature type="domain" description="DUF7936" evidence="2">
    <location>
        <begin position="2"/>
        <end position="102"/>
    </location>
</feature>
<dbReference type="HOGENOM" id="CLU_2011160_0_0_5"/>